<evidence type="ECO:0000256" key="1">
    <source>
        <dbReference type="ARBA" id="ARBA00022618"/>
    </source>
</evidence>
<gene>
    <name evidence="6" type="ORF">PLOB_00045964</name>
</gene>
<keyword evidence="2" id="KW-0498">Mitosis</keyword>
<evidence type="ECO:0000256" key="2">
    <source>
        <dbReference type="ARBA" id="ARBA00022776"/>
    </source>
</evidence>
<keyword evidence="1" id="KW-0132">Cell division</keyword>
<keyword evidence="3" id="KW-0833">Ubl conjugation pathway</keyword>
<reference evidence="6 7" key="1">
    <citation type="submission" date="2022-05" db="EMBL/GenBank/DDBJ databases">
        <authorList>
            <consortium name="Genoscope - CEA"/>
            <person name="William W."/>
        </authorList>
    </citation>
    <scope>NUCLEOTIDE SEQUENCE [LARGE SCALE GENOMIC DNA]</scope>
</reference>
<evidence type="ECO:0000313" key="6">
    <source>
        <dbReference type="EMBL" id="CAH3147155.1"/>
    </source>
</evidence>
<name>A0ABN8PNY4_9CNID</name>
<evidence type="ECO:0000256" key="4">
    <source>
        <dbReference type="ARBA" id="ARBA00023306"/>
    </source>
</evidence>
<dbReference type="CDD" id="cd16270">
    <property type="entry name" value="Apc5_N"/>
    <property type="match status" value="1"/>
</dbReference>
<accession>A0ABN8PNY4</accession>
<protein>
    <recommendedName>
        <fullName evidence="5">Anaphase-promoting complex subunit 5 N-terminal domain-containing protein</fullName>
    </recommendedName>
</protein>
<dbReference type="PANTHER" id="PTHR12830:SF9">
    <property type="entry name" value="ANAPHASE-PROMOTING COMPLEX SUBUNIT 5"/>
    <property type="match status" value="1"/>
</dbReference>
<evidence type="ECO:0000313" key="7">
    <source>
        <dbReference type="Proteomes" id="UP001159405"/>
    </source>
</evidence>
<feature type="domain" description="Anaphase-promoting complex subunit 5 N-terminal" evidence="5">
    <location>
        <begin position="11"/>
        <end position="151"/>
    </location>
</feature>
<dbReference type="InterPro" id="IPR037679">
    <property type="entry name" value="Apc5"/>
</dbReference>
<evidence type="ECO:0000259" key="5">
    <source>
        <dbReference type="Pfam" id="PF21371"/>
    </source>
</evidence>
<keyword evidence="7" id="KW-1185">Reference proteome</keyword>
<dbReference type="EMBL" id="CALNXK010000080">
    <property type="protein sequence ID" value="CAH3147155.1"/>
    <property type="molecule type" value="Genomic_DNA"/>
</dbReference>
<comment type="caution">
    <text evidence="6">The sequence shown here is derived from an EMBL/GenBank/DDBJ whole genome shotgun (WGS) entry which is preliminary data.</text>
</comment>
<dbReference type="InterPro" id="IPR048968">
    <property type="entry name" value="Apc5_N"/>
</dbReference>
<sequence>MATRSRKDWLSPHKVSLLIVIKYISSSDDEQEDYLDCLRRSRHKLSLLLLEFFEAPDFELSEMCKHIKAVDVDLQSLLLKSLKGLAEDGVSGISEFFQSLEKLLTGQEPALHKKSLFGLFTRRMALSFHKMSFSQVSHFVDQLKLYLDNCETDVPDNEMESSLDVSMQSVENDVEENGSSNTRKTFLQGSVTNRQAEFFLAKQ</sequence>
<dbReference type="PANTHER" id="PTHR12830">
    <property type="entry name" value="ANAPHASE-PROMOTING COMPLEX SUBUNIT 5"/>
    <property type="match status" value="1"/>
</dbReference>
<feature type="non-terminal residue" evidence="6">
    <location>
        <position position="203"/>
    </location>
</feature>
<dbReference type="Proteomes" id="UP001159405">
    <property type="component" value="Unassembled WGS sequence"/>
</dbReference>
<keyword evidence="4" id="KW-0131">Cell cycle</keyword>
<dbReference type="Pfam" id="PF21371">
    <property type="entry name" value="Apc5_N"/>
    <property type="match status" value="1"/>
</dbReference>
<proteinExistence type="predicted"/>
<organism evidence="6 7">
    <name type="scientific">Porites lobata</name>
    <dbReference type="NCBI Taxonomy" id="104759"/>
    <lineage>
        <taxon>Eukaryota</taxon>
        <taxon>Metazoa</taxon>
        <taxon>Cnidaria</taxon>
        <taxon>Anthozoa</taxon>
        <taxon>Hexacorallia</taxon>
        <taxon>Scleractinia</taxon>
        <taxon>Fungiina</taxon>
        <taxon>Poritidae</taxon>
        <taxon>Porites</taxon>
    </lineage>
</organism>
<evidence type="ECO:0000256" key="3">
    <source>
        <dbReference type="ARBA" id="ARBA00022786"/>
    </source>
</evidence>